<proteinExistence type="predicted"/>
<dbReference type="AlphaFoldDB" id="A0A0L0TCE2"/>
<keyword evidence="4" id="KW-1185">Reference proteome</keyword>
<feature type="signal peptide" evidence="2">
    <location>
        <begin position="1"/>
        <end position="23"/>
    </location>
</feature>
<sequence length="530" mass="54116">MPLVRAMHALLVVAVTTAPFAHAASVKPASLSAAQHNVLIAAPLANARPAIYASGYLPALLDQAERMATGMSTVNATAASPAAPTVPDDSGTCIVPLSAFTSVFDANEDHYPMIAGAAGEYGLCTNERFAVFCGQIAHETARLTVFQQPADGGAGAIHMIPANWPYAFAALKLPFSPTDPAADLATMLDPKVMYRMAAWWFAKGAAEIMGRRCTGMATWPDQLDPAADLTTGANRAVLDQSNSCLFGLGFDAGANQRYNYIQTALRAIQAGGGVKGDNTVPGESTPGGGETSTTTTTMTVTATATATRVLTATEVSTFTVTTTTTEAARAESTTAVDETVTATFDSTDAPATATHDSTATATATTTIPAAPVPTATDAVCNVFSLGAIECDANSPYRWRQCVFDQWVEFAVPPGTRCVNANGRFVFEFESTAARAAGAAAGAAAPAAGPRVVQAVPVQRVAQAAPAQRPAGAAAGVVASRDASASPVAPHVVPAGSDADVDAAAEEGARVAPGLAVPASTPAAASRFWFF</sequence>
<gene>
    <name evidence="3" type="ORF">AMAG_16866</name>
</gene>
<protein>
    <recommendedName>
        <fullName evidence="5">Glycoside hydrolase family 19 catalytic domain-containing protein</fullName>
    </recommendedName>
</protein>
<feature type="region of interest" description="Disordered" evidence="1">
    <location>
        <begin position="276"/>
        <end position="295"/>
    </location>
</feature>
<dbReference type="VEuPathDB" id="FungiDB:AMAG_16866"/>
<accession>A0A0L0TCE2</accession>
<dbReference type="OrthoDB" id="5579373at2759"/>
<evidence type="ECO:0008006" key="5">
    <source>
        <dbReference type="Google" id="ProtNLM"/>
    </source>
</evidence>
<reference evidence="3 4" key="1">
    <citation type="submission" date="2009-11" db="EMBL/GenBank/DDBJ databases">
        <title>Annotation of Allomyces macrogynus ATCC 38327.</title>
        <authorList>
            <consortium name="The Broad Institute Genome Sequencing Platform"/>
            <person name="Russ C."/>
            <person name="Cuomo C."/>
            <person name="Burger G."/>
            <person name="Gray M.W."/>
            <person name="Holland P.W.H."/>
            <person name="King N."/>
            <person name="Lang F.B.F."/>
            <person name="Roger A.J."/>
            <person name="Ruiz-Trillo I."/>
            <person name="Young S.K."/>
            <person name="Zeng Q."/>
            <person name="Gargeya S."/>
            <person name="Fitzgerald M."/>
            <person name="Haas B."/>
            <person name="Abouelleil A."/>
            <person name="Alvarado L."/>
            <person name="Arachchi H.M."/>
            <person name="Berlin A."/>
            <person name="Chapman S.B."/>
            <person name="Gearin G."/>
            <person name="Goldberg J."/>
            <person name="Griggs A."/>
            <person name="Gujja S."/>
            <person name="Hansen M."/>
            <person name="Heiman D."/>
            <person name="Howarth C."/>
            <person name="Larimer J."/>
            <person name="Lui A."/>
            <person name="MacDonald P.J.P."/>
            <person name="McCowen C."/>
            <person name="Montmayeur A."/>
            <person name="Murphy C."/>
            <person name="Neiman D."/>
            <person name="Pearson M."/>
            <person name="Priest M."/>
            <person name="Roberts A."/>
            <person name="Saif S."/>
            <person name="Shea T."/>
            <person name="Sisk P."/>
            <person name="Stolte C."/>
            <person name="Sykes S."/>
            <person name="Wortman J."/>
            <person name="Nusbaum C."/>
            <person name="Birren B."/>
        </authorList>
    </citation>
    <scope>NUCLEOTIDE SEQUENCE [LARGE SCALE GENOMIC DNA]</scope>
    <source>
        <strain evidence="3 4">ATCC 38327</strain>
    </source>
</reference>
<dbReference type="SUPFAM" id="SSF64518">
    <property type="entry name" value="Phase 1 flagellin"/>
    <property type="match status" value="1"/>
</dbReference>
<name>A0A0L0TCE2_ALLM3</name>
<evidence type="ECO:0000313" key="4">
    <source>
        <dbReference type="Proteomes" id="UP000054350"/>
    </source>
</evidence>
<evidence type="ECO:0000313" key="3">
    <source>
        <dbReference type="EMBL" id="KNE72381.1"/>
    </source>
</evidence>
<evidence type="ECO:0000256" key="2">
    <source>
        <dbReference type="SAM" id="SignalP"/>
    </source>
</evidence>
<evidence type="ECO:0000256" key="1">
    <source>
        <dbReference type="SAM" id="MobiDB-lite"/>
    </source>
</evidence>
<reference evidence="4" key="2">
    <citation type="submission" date="2009-11" db="EMBL/GenBank/DDBJ databases">
        <title>The Genome Sequence of Allomyces macrogynus strain ATCC 38327.</title>
        <authorList>
            <consortium name="The Broad Institute Genome Sequencing Platform"/>
            <person name="Russ C."/>
            <person name="Cuomo C."/>
            <person name="Shea T."/>
            <person name="Young S.K."/>
            <person name="Zeng Q."/>
            <person name="Koehrsen M."/>
            <person name="Haas B."/>
            <person name="Borodovsky M."/>
            <person name="Guigo R."/>
            <person name="Alvarado L."/>
            <person name="Berlin A."/>
            <person name="Borenstein D."/>
            <person name="Chen Z."/>
            <person name="Engels R."/>
            <person name="Freedman E."/>
            <person name="Gellesch M."/>
            <person name="Goldberg J."/>
            <person name="Griggs A."/>
            <person name="Gujja S."/>
            <person name="Heiman D."/>
            <person name="Hepburn T."/>
            <person name="Howarth C."/>
            <person name="Jen D."/>
            <person name="Larson L."/>
            <person name="Lewis B."/>
            <person name="Mehta T."/>
            <person name="Park D."/>
            <person name="Pearson M."/>
            <person name="Roberts A."/>
            <person name="Saif S."/>
            <person name="Shenoy N."/>
            <person name="Sisk P."/>
            <person name="Stolte C."/>
            <person name="Sykes S."/>
            <person name="Walk T."/>
            <person name="White J."/>
            <person name="Yandava C."/>
            <person name="Burger G."/>
            <person name="Gray M.W."/>
            <person name="Holland P.W.H."/>
            <person name="King N."/>
            <person name="Lang F.B.F."/>
            <person name="Roger A.J."/>
            <person name="Ruiz-Trillo I."/>
            <person name="Lander E."/>
            <person name="Nusbaum C."/>
        </authorList>
    </citation>
    <scope>NUCLEOTIDE SEQUENCE [LARGE SCALE GENOMIC DNA]</scope>
    <source>
        <strain evidence="4">ATCC 38327</strain>
    </source>
</reference>
<feature type="chain" id="PRO_5005548490" description="Glycoside hydrolase family 19 catalytic domain-containing protein" evidence="2">
    <location>
        <begin position="24"/>
        <end position="530"/>
    </location>
</feature>
<keyword evidence="2" id="KW-0732">Signal</keyword>
<dbReference type="Proteomes" id="UP000054350">
    <property type="component" value="Unassembled WGS sequence"/>
</dbReference>
<organism evidence="3 4">
    <name type="scientific">Allomyces macrogynus (strain ATCC 38327)</name>
    <name type="common">Allomyces javanicus var. macrogynus</name>
    <dbReference type="NCBI Taxonomy" id="578462"/>
    <lineage>
        <taxon>Eukaryota</taxon>
        <taxon>Fungi</taxon>
        <taxon>Fungi incertae sedis</taxon>
        <taxon>Blastocladiomycota</taxon>
        <taxon>Blastocladiomycetes</taxon>
        <taxon>Blastocladiales</taxon>
        <taxon>Blastocladiaceae</taxon>
        <taxon>Allomyces</taxon>
    </lineage>
</organism>
<dbReference type="EMBL" id="GG745379">
    <property type="protein sequence ID" value="KNE72381.1"/>
    <property type="molecule type" value="Genomic_DNA"/>
</dbReference>